<dbReference type="InterPro" id="IPR051393">
    <property type="entry name" value="ABC_transporter_permease"/>
</dbReference>
<dbReference type="SUPFAM" id="SSF161098">
    <property type="entry name" value="MetI-like"/>
    <property type="match status" value="1"/>
</dbReference>
<dbReference type="InterPro" id="IPR000515">
    <property type="entry name" value="MetI-like"/>
</dbReference>
<dbReference type="CDD" id="cd06261">
    <property type="entry name" value="TM_PBP2"/>
    <property type="match status" value="1"/>
</dbReference>
<keyword evidence="10" id="KW-1185">Reference proteome</keyword>
<dbReference type="AlphaFoldDB" id="A0A926D921"/>
<protein>
    <submittedName>
        <fullName evidence="9">Sugar ABC transporter permease</fullName>
    </submittedName>
</protein>
<organism evidence="9 10">
    <name type="scientific">Yeguia hominis</name>
    <dbReference type="NCBI Taxonomy" id="2763662"/>
    <lineage>
        <taxon>Bacteria</taxon>
        <taxon>Bacillati</taxon>
        <taxon>Bacillota</taxon>
        <taxon>Clostridia</taxon>
        <taxon>Eubacteriales</taxon>
        <taxon>Yeguiaceae</taxon>
        <taxon>Yeguia</taxon>
    </lineage>
</organism>
<feature type="transmembrane region" description="Helical" evidence="7">
    <location>
        <begin position="106"/>
        <end position="127"/>
    </location>
</feature>
<keyword evidence="2 7" id="KW-0813">Transport</keyword>
<keyword evidence="4 7" id="KW-0812">Transmembrane</keyword>
<dbReference type="PANTHER" id="PTHR30193">
    <property type="entry name" value="ABC TRANSPORTER PERMEASE PROTEIN"/>
    <property type="match status" value="1"/>
</dbReference>
<feature type="transmembrane region" description="Helical" evidence="7">
    <location>
        <begin position="211"/>
        <end position="230"/>
    </location>
</feature>
<evidence type="ECO:0000256" key="5">
    <source>
        <dbReference type="ARBA" id="ARBA00022989"/>
    </source>
</evidence>
<evidence type="ECO:0000256" key="4">
    <source>
        <dbReference type="ARBA" id="ARBA00022692"/>
    </source>
</evidence>
<feature type="transmembrane region" description="Helical" evidence="7">
    <location>
        <begin position="72"/>
        <end position="94"/>
    </location>
</feature>
<dbReference type="InterPro" id="IPR035906">
    <property type="entry name" value="MetI-like_sf"/>
</dbReference>
<comment type="caution">
    <text evidence="9">The sequence shown here is derived from an EMBL/GenBank/DDBJ whole genome shotgun (WGS) entry which is preliminary data.</text>
</comment>
<sequence>MKKKKENWRPYVFSLPYFLIYFAFNLFPVIYTFFISLTDWNGINERHFIGLSNYKELLANDPNFWKAIGNTVIMYCGYFPLNMILGLILAVCLHSALTKGRRFLQVAYFLPYITTPVAIGLIFSLLFDKSVGLINRILAVILPSFEAIDWLGTPVLVKLIVILIVFWRFGGYYTIFYMAGLSNISPDIYEAADIDGANVFQKFFKITIPQLKQTMIFLFITGTIGSLQMLEEPMLLVSGWSSQSVAVGGVDRSVLTAVWYLYDTSFSTTNNFGKGSAISYLLFLIIAILTLVFLKISNRKEKTA</sequence>
<comment type="subcellular location">
    <subcellularLocation>
        <location evidence="1 7">Cell membrane</location>
        <topology evidence="1 7">Multi-pass membrane protein</topology>
    </subcellularLocation>
</comment>
<evidence type="ECO:0000256" key="6">
    <source>
        <dbReference type="ARBA" id="ARBA00023136"/>
    </source>
</evidence>
<evidence type="ECO:0000256" key="2">
    <source>
        <dbReference type="ARBA" id="ARBA00022448"/>
    </source>
</evidence>
<accession>A0A926D921</accession>
<feature type="transmembrane region" description="Helical" evidence="7">
    <location>
        <begin position="277"/>
        <end position="294"/>
    </location>
</feature>
<evidence type="ECO:0000256" key="3">
    <source>
        <dbReference type="ARBA" id="ARBA00022475"/>
    </source>
</evidence>
<feature type="transmembrane region" description="Helical" evidence="7">
    <location>
        <begin position="12"/>
        <end position="34"/>
    </location>
</feature>
<dbReference type="EMBL" id="JACRSN010000003">
    <property type="protein sequence ID" value="MBC8533054.1"/>
    <property type="molecule type" value="Genomic_DNA"/>
</dbReference>
<dbReference type="Gene3D" id="1.10.3720.10">
    <property type="entry name" value="MetI-like"/>
    <property type="match status" value="1"/>
</dbReference>
<dbReference type="Pfam" id="PF00528">
    <property type="entry name" value="BPD_transp_1"/>
    <property type="match status" value="1"/>
</dbReference>
<keyword evidence="6 7" id="KW-0472">Membrane</keyword>
<feature type="transmembrane region" description="Helical" evidence="7">
    <location>
        <begin position="147"/>
        <end position="169"/>
    </location>
</feature>
<dbReference type="PROSITE" id="PS50928">
    <property type="entry name" value="ABC_TM1"/>
    <property type="match status" value="1"/>
</dbReference>
<name>A0A926D921_9FIRM</name>
<dbReference type="Proteomes" id="UP000651482">
    <property type="component" value="Unassembled WGS sequence"/>
</dbReference>
<feature type="domain" description="ABC transmembrane type-1" evidence="8">
    <location>
        <begin position="68"/>
        <end position="293"/>
    </location>
</feature>
<dbReference type="GO" id="GO:0005886">
    <property type="term" value="C:plasma membrane"/>
    <property type="evidence" value="ECO:0007669"/>
    <property type="project" value="UniProtKB-SubCell"/>
</dbReference>
<evidence type="ECO:0000313" key="10">
    <source>
        <dbReference type="Proteomes" id="UP000651482"/>
    </source>
</evidence>
<dbReference type="GO" id="GO:0055085">
    <property type="term" value="P:transmembrane transport"/>
    <property type="evidence" value="ECO:0007669"/>
    <property type="project" value="InterPro"/>
</dbReference>
<dbReference type="PANTHER" id="PTHR30193:SF37">
    <property type="entry name" value="INNER MEMBRANE ABC TRANSPORTER PERMEASE PROTEIN YCJO"/>
    <property type="match status" value="1"/>
</dbReference>
<evidence type="ECO:0000259" key="8">
    <source>
        <dbReference type="PROSITE" id="PS50928"/>
    </source>
</evidence>
<evidence type="ECO:0000256" key="1">
    <source>
        <dbReference type="ARBA" id="ARBA00004651"/>
    </source>
</evidence>
<keyword evidence="5 7" id="KW-1133">Transmembrane helix</keyword>
<dbReference type="RefSeq" id="WP_249318367.1">
    <property type="nucleotide sequence ID" value="NZ_JACRSN010000003.1"/>
</dbReference>
<keyword evidence="3" id="KW-1003">Cell membrane</keyword>
<comment type="similarity">
    <text evidence="7">Belongs to the binding-protein-dependent transport system permease family.</text>
</comment>
<proteinExistence type="inferred from homology"/>
<evidence type="ECO:0000313" key="9">
    <source>
        <dbReference type="EMBL" id="MBC8533054.1"/>
    </source>
</evidence>
<gene>
    <name evidence="9" type="ORF">IAG03_03350</name>
</gene>
<evidence type="ECO:0000256" key="7">
    <source>
        <dbReference type="RuleBase" id="RU363032"/>
    </source>
</evidence>
<reference evidence="9" key="1">
    <citation type="submission" date="2020-08" db="EMBL/GenBank/DDBJ databases">
        <title>Genome public.</title>
        <authorList>
            <person name="Liu C."/>
            <person name="Sun Q."/>
        </authorList>
    </citation>
    <scope>NUCLEOTIDE SEQUENCE</scope>
    <source>
        <strain evidence="9">NSJ-40</strain>
    </source>
</reference>